<dbReference type="EMBL" id="MUYF01000003">
    <property type="protein sequence ID" value="OOL81746.1"/>
    <property type="molecule type" value="Genomic_DNA"/>
</dbReference>
<dbReference type="PIRSF" id="PIRSF000774">
    <property type="entry name" value="RpoN"/>
    <property type="match status" value="1"/>
</dbReference>
<evidence type="ECO:0000313" key="12">
    <source>
        <dbReference type="Proteomes" id="UP000190409"/>
    </source>
</evidence>
<evidence type="ECO:0000256" key="7">
    <source>
        <dbReference type="ARBA" id="ARBA00023125"/>
    </source>
</evidence>
<evidence type="ECO:0000313" key="11">
    <source>
        <dbReference type="EMBL" id="OOL81746.1"/>
    </source>
</evidence>
<sequence length="426" mass="48874">MKITQQAMIKQTQAPLPFLIKSVGILQLNRVDLSHYISNYMSENPLMTFANDDALMFGSESGAEGINLDEINASTQTLFDFITEQVELFYRQTPLRDMTMWWIKQLDTNGYVTKTLEEAVQITGESDYMVLDGLTLLQQLDPPGIGARDLRENLMLQTERLDSAPNLAYIILEENFDRLVNRQWSDLATIYRTDLADIRAIFKFIQTLSPIPANLYQAPQTEMIYPELEVTVTNQQLTISETRFQTPLLTFDQAYYDELAQIDKPSIQDYIKAKKQEFDQLQQALQKRKETILRVGTAILSYQKDYFLTEDASLQPLQINDLVKQLQLHESTISRAIRGTYVQTNRGVIELKSLLSKRSVVKDTSQDAIFTALSDLIEGEDKTHPLSDQQLADTLKQTKHIALSRRTIAKYRSQLGIPSTRERKIR</sequence>
<keyword evidence="5" id="KW-0805">Transcription regulation</keyword>
<dbReference type="Gene3D" id="1.10.10.1330">
    <property type="entry name" value="RNA polymerase sigma-54 factor, core-binding domain"/>
    <property type="match status" value="1"/>
</dbReference>
<dbReference type="Pfam" id="PF04552">
    <property type="entry name" value="Sigma54_DBD"/>
    <property type="match status" value="1"/>
</dbReference>
<dbReference type="PANTHER" id="PTHR32248">
    <property type="entry name" value="RNA POLYMERASE SIGMA-54 FACTOR"/>
    <property type="match status" value="1"/>
</dbReference>
<evidence type="ECO:0000256" key="6">
    <source>
        <dbReference type="ARBA" id="ARBA00023082"/>
    </source>
</evidence>
<dbReference type="AlphaFoldDB" id="A0A1S8KPV5"/>
<dbReference type="GO" id="GO:0006352">
    <property type="term" value="P:DNA-templated transcription initiation"/>
    <property type="evidence" value="ECO:0007669"/>
    <property type="project" value="InterPro"/>
</dbReference>
<organism evidence="11 12">
    <name type="scientific">Dolosigranulum pigrum</name>
    <dbReference type="NCBI Taxonomy" id="29394"/>
    <lineage>
        <taxon>Bacteria</taxon>
        <taxon>Bacillati</taxon>
        <taxon>Bacillota</taxon>
        <taxon>Bacilli</taxon>
        <taxon>Lactobacillales</taxon>
        <taxon>Carnobacteriaceae</taxon>
        <taxon>Dolosigranulum</taxon>
    </lineage>
</organism>
<keyword evidence="7" id="KW-0238">DNA-binding</keyword>
<dbReference type="InterPro" id="IPR038709">
    <property type="entry name" value="RpoN_core-bd_sf"/>
</dbReference>
<evidence type="ECO:0000256" key="4">
    <source>
        <dbReference type="ARBA" id="ARBA00022695"/>
    </source>
</evidence>
<dbReference type="Pfam" id="PF04963">
    <property type="entry name" value="Sigma54_CBD"/>
    <property type="match status" value="1"/>
</dbReference>
<evidence type="ECO:0000256" key="3">
    <source>
        <dbReference type="ARBA" id="ARBA00022679"/>
    </source>
</evidence>
<gene>
    <name evidence="11" type="ORF">BWX42_08605</name>
</gene>
<keyword evidence="6" id="KW-0731">Sigma factor</keyword>
<dbReference type="PRINTS" id="PR00045">
    <property type="entry name" value="SIGMA54FCT"/>
</dbReference>
<evidence type="ECO:0000259" key="9">
    <source>
        <dbReference type="Pfam" id="PF04552"/>
    </source>
</evidence>
<dbReference type="GO" id="GO:0003677">
    <property type="term" value="F:DNA binding"/>
    <property type="evidence" value="ECO:0007669"/>
    <property type="project" value="UniProtKB-KW"/>
</dbReference>
<dbReference type="GO" id="GO:0016779">
    <property type="term" value="F:nucleotidyltransferase activity"/>
    <property type="evidence" value="ECO:0007669"/>
    <property type="project" value="UniProtKB-KW"/>
</dbReference>
<dbReference type="InterPro" id="IPR000394">
    <property type="entry name" value="RNA_pol_sigma_54"/>
</dbReference>
<dbReference type="InterPro" id="IPR007634">
    <property type="entry name" value="RNA_pol_sigma_54_DNA-bd"/>
</dbReference>
<dbReference type="Gene3D" id="1.10.10.60">
    <property type="entry name" value="Homeodomain-like"/>
    <property type="match status" value="1"/>
</dbReference>
<proteinExistence type="inferred from homology"/>
<evidence type="ECO:0000256" key="1">
    <source>
        <dbReference type="ARBA" id="ARBA00008798"/>
    </source>
</evidence>
<dbReference type="PROSITE" id="PS00718">
    <property type="entry name" value="SIGMA54_2"/>
    <property type="match status" value="1"/>
</dbReference>
<name>A0A1S8KPV5_9LACT</name>
<evidence type="ECO:0000259" key="10">
    <source>
        <dbReference type="Pfam" id="PF04963"/>
    </source>
</evidence>
<keyword evidence="8" id="KW-0804">Transcription</keyword>
<evidence type="ECO:0000256" key="5">
    <source>
        <dbReference type="ARBA" id="ARBA00023015"/>
    </source>
</evidence>
<dbReference type="InterPro" id="IPR007046">
    <property type="entry name" value="RNA_pol_sigma_54_core-bd"/>
</dbReference>
<dbReference type="Proteomes" id="UP000190409">
    <property type="component" value="Unassembled WGS sequence"/>
</dbReference>
<keyword evidence="4" id="KW-0548">Nucleotidyltransferase</keyword>
<feature type="domain" description="RNA polymerase sigma factor 54 DNA-binding" evidence="9">
    <location>
        <begin position="269"/>
        <end position="424"/>
    </location>
</feature>
<evidence type="ECO:0000256" key="2">
    <source>
        <dbReference type="ARBA" id="ARBA00022478"/>
    </source>
</evidence>
<comment type="similarity">
    <text evidence="1">Belongs to the sigma-54 factor family.</text>
</comment>
<keyword evidence="3" id="KW-0808">Transferase</keyword>
<accession>A0A1S8KPV5</accession>
<evidence type="ECO:0000256" key="8">
    <source>
        <dbReference type="ARBA" id="ARBA00023163"/>
    </source>
</evidence>
<reference evidence="11 12" key="1">
    <citation type="submission" date="2017-01" db="EMBL/GenBank/DDBJ databases">
        <title>Complete Genome Sequence of Dolosigranulum pigrum isolated from a Patient with interstitial lung disease.</title>
        <authorList>
            <person name="Mukhopadhyay R."/>
            <person name="Joaquin J."/>
            <person name="Hogue R."/>
            <person name="Fitzgerald S."/>
            <person name="Jospin G."/>
            <person name="Eisen J.A."/>
            <person name="Chaturvedi V."/>
        </authorList>
    </citation>
    <scope>NUCLEOTIDE SEQUENCE [LARGE SCALE GENOMIC DNA]</scope>
    <source>
        <strain evidence="11 12">15S00348</strain>
    </source>
</reference>
<dbReference type="GO" id="GO:0016987">
    <property type="term" value="F:sigma factor activity"/>
    <property type="evidence" value="ECO:0007669"/>
    <property type="project" value="UniProtKB-KW"/>
</dbReference>
<protein>
    <submittedName>
        <fullName evidence="11">RNA polymerase sigma-54 factor</fullName>
    </submittedName>
</protein>
<dbReference type="PROSITE" id="PS50044">
    <property type="entry name" value="SIGMA54_3"/>
    <property type="match status" value="1"/>
</dbReference>
<dbReference type="PANTHER" id="PTHR32248:SF4">
    <property type="entry name" value="RNA POLYMERASE SIGMA-54 FACTOR"/>
    <property type="match status" value="1"/>
</dbReference>
<comment type="caution">
    <text evidence="11">The sequence shown here is derived from an EMBL/GenBank/DDBJ whole genome shotgun (WGS) entry which is preliminary data.</text>
</comment>
<dbReference type="GO" id="GO:0000428">
    <property type="term" value="C:DNA-directed RNA polymerase complex"/>
    <property type="evidence" value="ECO:0007669"/>
    <property type="project" value="UniProtKB-KW"/>
</dbReference>
<keyword evidence="2" id="KW-0240">DNA-directed RNA polymerase</keyword>
<feature type="domain" description="RNA polymerase sigma factor 54 core-binding" evidence="10">
    <location>
        <begin position="69"/>
        <end position="255"/>
    </location>
</feature>
<dbReference type="NCBIfam" id="TIGR02395">
    <property type="entry name" value="rpoN_sigma"/>
    <property type="match status" value="1"/>
</dbReference>
<dbReference type="GO" id="GO:0001216">
    <property type="term" value="F:DNA-binding transcription activator activity"/>
    <property type="evidence" value="ECO:0007669"/>
    <property type="project" value="InterPro"/>
</dbReference>